<evidence type="ECO:0000313" key="3">
    <source>
        <dbReference type="Proteomes" id="UP000292884"/>
    </source>
</evidence>
<proteinExistence type="predicted"/>
<gene>
    <name evidence="2" type="ORF">EZ428_21575</name>
</gene>
<dbReference type="OrthoDB" id="2972467at2"/>
<protein>
    <recommendedName>
        <fullName evidence="4">RHS repeat-associated core domain-containing protein</fullName>
    </recommendedName>
</protein>
<keyword evidence="3" id="KW-1185">Reference proteome</keyword>
<evidence type="ECO:0000256" key="1">
    <source>
        <dbReference type="SAM" id="SignalP"/>
    </source>
</evidence>
<dbReference type="EMBL" id="SJSK01000007">
    <property type="protein sequence ID" value="TCC87295.1"/>
    <property type="molecule type" value="Genomic_DNA"/>
</dbReference>
<feature type="signal peptide" evidence="1">
    <location>
        <begin position="1"/>
        <end position="23"/>
    </location>
</feature>
<keyword evidence="1" id="KW-0732">Signal</keyword>
<dbReference type="SUPFAM" id="SSF55729">
    <property type="entry name" value="Acyl-CoA N-acyltransferases (Nat)"/>
    <property type="match status" value="1"/>
</dbReference>
<name>A0A4R0MKV3_9SPHI</name>
<evidence type="ECO:0000313" key="2">
    <source>
        <dbReference type="EMBL" id="TCC87295.1"/>
    </source>
</evidence>
<dbReference type="InterPro" id="IPR050708">
    <property type="entry name" value="T6SS_VgrG/RHS"/>
</dbReference>
<evidence type="ECO:0008006" key="4">
    <source>
        <dbReference type="Google" id="ProtNLM"/>
    </source>
</evidence>
<dbReference type="RefSeq" id="WP_131555410.1">
    <property type="nucleotide sequence ID" value="NZ_SJSK01000007.1"/>
</dbReference>
<dbReference type="Gene3D" id="2.180.10.10">
    <property type="entry name" value="RHS repeat-associated core"/>
    <property type="match status" value="1"/>
</dbReference>
<accession>A0A4R0MKV3</accession>
<dbReference type="PANTHER" id="PTHR32305">
    <property type="match status" value="1"/>
</dbReference>
<reference evidence="2 3" key="1">
    <citation type="submission" date="2019-02" db="EMBL/GenBank/DDBJ databases">
        <title>Pedobacter sp. RP-1-13 sp. nov., isolated from Arctic soil.</title>
        <authorList>
            <person name="Dahal R.H."/>
        </authorList>
    </citation>
    <scope>NUCLEOTIDE SEQUENCE [LARGE SCALE GENOMIC DNA]</scope>
    <source>
        <strain evidence="2 3">RP-1-13</strain>
    </source>
</reference>
<dbReference type="NCBIfam" id="TIGR03696">
    <property type="entry name" value="Rhs_assc_core"/>
    <property type="match status" value="1"/>
</dbReference>
<sequence length="3074" mass="337453">MSVALRNLTFIGLLLCFFTKSYASTEPYENFIKGTIKKGDSLMVKDEKFRNPVFNWAEITNIKVQNSISLRVLSEQAISQSFSCAMKLQVSYFSSPEQVIPTIDTITLNVNYNKTYGASYQYLDHKDFTNGYEVKVKVLDVNSPEFGTQMPPVLQLNANIVIERKYLFKPHLFIGINGQLSSSPKAGAAMRSLSGGSVNASNQLVLTWDNVVGEEEYDIEWVIVDSLSEVYGKVDTLFRSLGSYAPAQLAGIFRNNATRITTNKQDYNISLLFNADYIFVRMRQVSYNSIGLREEGEWSYVKTDSDYAIWELNWHEKDLNWQYAVTYAEEGKKKEVVSYFDGTLRSRQTATLNNTDAIAVVQENVYDQFGRAVASILPTPVKVGNGNPEHLHYFKGFNLNTAGKSFSFKDLKLNDTLCLTLPQPLDSMSLYGAARYYSSKNKFLEDAAYVGLNPFVKYTPNAFGYPYSLTKFTADNTGRPKIQGGVGQTFQPGATGDHTTKYFYDKPLQEELDKLFGNDVGDAIHYLKNTVIDPNGQASISYLNASGKTIATALIGATPANVQSLPGKPAVVKDTVNLIKASQFKFDASSLKLTATTTYTTVLQDTIYLKYNIENLISRYPDGAWKPCSNCYYDLSIVVKNDCNKEVYKNVGTTHFGSKVSDCNFVANIDTALRVPLEKMGEYYISFTLALSDTVIQNYTKAFIDAGQINGEIKKKKVFIDRFLNSSKFIECFNDCKTARMMLGTKPQFTSMFKAHLDSLKENSTNYTLQIDSIYESLLVKVGNLESTCISAPTPCDVYEIPMRLDVSPGGQYAMVDSTGTLLELSTNVIELYFKNGAFNTILDTANATYKANLITREDGSVTSPYAAGFTRADLIKYWQSEWAAQFLSFHPEYCKLEFCRSNAGSVAWDDRLKGTNKASNVNAVAGVAYTRTSPTWLLANDPFFLSTGQGHLYADSLAADLTNYSLKVLKLTSFSTKNLSQYVDFSLYCSDTNASTNSSTNPAIWDNCLPKDSCRVENREWALYRDIYLELKEKYFQKVRQAQCHSCEIGAKPVLPSTACTNILTLGVTGVQTAPNQFVESNYSANLKTTYTFLSGSADVNPNLTGLCSTATPVFYDCIKVTFSGTTVQLYNVWKITCTEAIATCEVTGVLYATSNLGGNVFAQTGSGYSYIYTFQTGYSSTNPPTAYCNGNTVSPSFYECYTVWCAGVQTNYYNVWVSVCNNYNQNPCDVELPQFMESAIVANTQTVNQTQSKSSGGNTNLVVPPPCEEYVELMAAKTSNEQIAASYYDQSIYSIKTTEKLKGKQAKTPSTKNRFTPYAFKERFVLQNGPGNFIIRNNVWVANLIPDSNSVNGKQAKILAKMASGKNTAAKGTASKSGGSTTMSLGFGSAMCTTLSDDDFGNYNIDCMGSSYTNWNRRTTILLHDGSGNPVVATSPVVVTVSYGSAVSVGGGGSTGGTFSIPITIPIGQSSGHYDYTSVSYADEGVASYCIATTTGINCIESITGSSFCEETTLCGGSEGGNPCPTILLSKISRFNNLVPGGTVTATESELDAKTKGEAASFLNEICDQNAVNWVNRLDTASISASNEILLAQKFAEICKKGGDIQRPTGSSSIAPGQSPVMVGSTPCYNFGDVIKAVLGITTFTNGINPWLIDDVYPYDVVHEATPTVISNTNAAICAKLSSLNPSSLSNSAFYAQLQSSYGAAMTLSFAQFEILLKGCSNCKYLLSEDLTLPVFLTPGAQGCIDINSYNTAMTALNTAFGSTLSSSWTNYETIVSNYLNHKFGFSFGYDRYQQFAAAGTGLLCNEPPFSGVEEDPYACAKTLISIAHANGEADYEVYITEEKNKFRNAYVSKCASAQVNVSTIVKKQTYHYTLYYYDAAGNLVRTVPPEGVSALNKEEIALVAKAREKQAIVCNYNGPDTAAVKDGALQKLSNVLTSGTNALEFWMYTQNTGGRQFIAHTPDWKYMVQVCANGNLLNVDIFSLNQTSASNVSITLSNHVTANVGAALLYAPWTHVVVQGAGLATGSLQIWVNGIQYSPVAGAPSAGCAWGINGNPVTMPVNMANLKHLRIYEGRLMTGTEILANARSSCFAAYNLANLYWYRFNLPTEGGPTALAANTTQETQYNGVYPAHGLTTTYAYNSTNQVTQQHTPDAGKSLFWYDYKSRLVVSQNAKQQLLNNFSFTKYDTLGRITEVGLKNTIDTSMHQSYYMTDAKYLSFLAANQGNDTELTQTVYDAQPAATGGIASGFTLNNLRKRVAASIYRETRSNNNINASYYSYDVTGNVKTLYQQVYGLGLKQLDYEYDLHSGKVNFLAYQHGAANNDRFYYQYEYDAENRLMKAFSGTQATVVSYGVGSKINEPNLRQDAFYKYYLHGPLARVELGEEEYQVQGSDYAYTLQGWLKGVNGSGLNRDTDMGGDGKGVSNMAKDVLAYSLGYYSGDFAPIGGSAANAFNLNYQQSGNDISGKGLFNGNISSSTYGIAKIDSVSTPMRYTYGYDQLNRLKVMRQHNITGLWNDGSGNTAYGETFSYDGNGNILSLSRNKAGGAGMDQLAYGYNYTNGKLVNNRLNYVRDDNTTSNETGELKGQANYGYDAIGNLISDSNEGLNNIDWNVYGKIKQIYKATGNISYGYDPSGNRVSKALNGLSTYYVRDAQGNNLAVYEKTGSTIKWKEQGLYGSSRLGMWKPNFPLISDSAAYKWGNLSLKQYELANHLGNVMVVLNGYRGLVGGELSATIVSSQDFYSFGSQMPQRKWGLAYRYGFNGKENDNDVKGEGNQQDYGMRIYDPRIGKFLSVDPITSKYPELTPYQFASNTPIEAIDLDGLESASINAYMTSLSRQRDAALKTGNAKRAAEIKAKIETQAMGHIIMADNLLTRGAITKFFTAATFFSAFNDNAAKTQDGRELQNKESWKYAGDAFLMYTSEIAFTRIFNVALPLLKSSIKFSRGVSTTFAEYEGQQLGYYSYSADKGLELDLYIPKNLQGKGLGTKIFETAINTTKTDKFTAKWITSVEYETGSSVNLQTFYNSLKNKLTESEAAFSTWSGKQAKAAGFNNVEVKRIGNGIEATFTKTP</sequence>
<dbReference type="PANTHER" id="PTHR32305:SF15">
    <property type="entry name" value="PROTEIN RHSA-RELATED"/>
    <property type="match status" value="1"/>
</dbReference>
<comment type="caution">
    <text evidence="2">The sequence shown here is derived from an EMBL/GenBank/DDBJ whole genome shotgun (WGS) entry which is preliminary data.</text>
</comment>
<dbReference type="InterPro" id="IPR022385">
    <property type="entry name" value="Rhs_assc_core"/>
</dbReference>
<dbReference type="InterPro" id="IPR016181">
    <property type="entry name" value="Acyl_CoA_acyltransferase"/>
</dbReference>
<organism evidence="2 3">
    <name type="scientific">Pedobacter frigiditerrae</name>
    <dbReference type="NCBI Taxonomy" id="2530452"/>
    <lineage>
        <taxon>Bacteria</taxon>
        <taxon>Pseudomonadati</taxon>
        <taxon>Bacteroidota</taxon>
        <taxon>Sphingobacteriia</taxon>
        <taxon>Sphingobacteriales</taxon>
        <taxon>Sphingobacteriaceae</taxon>
        <taxon>Pedobacter</taxon>
    </lineage>
</organism>
<dbReference type="Proteomes" id="UP000292884">
    <property type="component" value="Unassembled WGS sequence"/>
</dbReference>
<feature type="chain" id="PRO_5020860695" description="RHS repeat-associated core domain-containing protein" evidence="1">
    <location>
        <begin position="24"/>
        <end position="3074"/>
    </location>
</feature>